<accession>A0A512BR77</accession>
<evidence type="ECO:0000256" key="2">
    <source>
        <dbReference type="SAM" id="Phobius"/>
    </source>
</evidence>
<dbReference type="RefSeq" id="WP_114186238.1">
    <property type="nucleotide sequence ID" value="NZ_BJYU01000024.1"/>
</dbReference>
<feature type="compositionally biased region" description="Gly residues" evidence="1">
    <location>
        <begin position="288"/>
        <end position="316"/>
    </location>
</feature>
<evidence type="ECO:0000313" key="4">
    <source>
        <dbReference type="EMBL" id="GEO14513.1"/>
    </source>
</evidence>
<keyword evidence="5" id="KW-1185">Reference proteome</keyword>
<keyword evidence="2" id="KW-0812">Transmembrane</keyword>
<proteinExistence type="predicted"/>
<dbReference type="Gene3D" id="1.20.120.520">
    <property type="entry name" value="nmb1532 protein domain like"/>
    <property type="match status" value="1"/>
</dbReference>
<feature type="domain" description="Hemerythrin-like" evidence="3">
    <location>
        <begin position="5"/>
        <end position="119"/>
    </location>
</feature>
<dbReference type="PANTHER" id="PTHR35585">
    <property type="entry name" value="HHE DOMAIN PROTEIN (AFU_ORTHOLOGUE AFUA_4G00730)"/>
    <property type="match status" value="1"/>
</dbReference>
<dbReference type="OrthoDB" id="8017346at2"/>
<dbReference type="InterPro" id="IPR012312">
    <property type="entry name" value="Hemerythrin-like"/>
</dbReference>
<name>A0A512BR77_9HYPH</name>
<dbReference type="PANTHER" id="PTHR35585:SF1">
    <property type="entry name" value="HHE DOMAIN PROTEIN (AFU_ORTHOLOGUE AFUA_4G00730)"/>
    <property type="match status" value="1"/>
</dbReference>
<comment type="caution">
    <text evidence="4">The sequence shown here is derived from an EMBL/GenBank/DDBJ whole genome shotgun (WGS) entry which is preliminary data.</text>
</comment>
<keyword evidence="2" id="KW-1133">Transmembrane helix</keyword>
<evidence type="ECO:0000313" key="5">
    <source>
        <dbReference type="Proteomes" id="UP000321085"/>
    </source>
</evidence>
<gene>
    <name evidence="4" type="ORF">MAE02_22090</name>
</gene>
<feature type="transmembrane region" description="Helical" evidence="2">
    <location>
        <begin position="162"/>
        <end position="185"/>
    </location>
</feature>
<feature type="compositionally biased region" description="Polar residues" evidence="1">
    <location>
        <begin position="225"/>
        <end position="243"/>
    </location>
</feature>
<evidence type="ECO:0000259" key="3">
    <source>
        <dbReference type="Pfam" id="PF01814"/>
    </source>
</evidence>
<reference evidence="4 5" key="1">
    <citation type="submission" date="2019-07" db="EMBL/GenBank/DDBJ databases">
        <title>Whole genome shotgun sequence of Microvirga aerophila NBRC 106136.</title>
        <authorList>
            <person name="Hosoyama A."/>
            <person name="Uohara A."/>
            <person name="Ohji S."/>
            <person name="Ichikawa N."/>
        </authorList>
    </citation>
    <scope>NUCLEOTIDE SEQUENCE [LARGE SCALE GENOMIC DNA]</scope>
    <source>
        <strain evidence="4 5">NBRC 106136</strain>
    </source>
</reference>
<organism evidence="4 5">
    <name type="scientific">Microvirga aerophila</name>
    <dbReference type="NCBI Taxonomy" id="670291"/>
    <lineage>
        <taxon>Bacteria</taxon>
        <taxon>Pseudomonadati</taxon>
        <taxon>Pseudomonadota</taxon>
        <taxon>Alphaproteobacteria</taxon>
        <taxon>Hyphomicrobiales</taxon>
        <taxon>Methylobacteriaceae</taxon>
        <taxon>Microvirga</taxon>
    </lineage>
</organism>
<sequence>MDLWQMVSADHANIRELCREVLRATGGGPNSRANLFEDLDDEVERHIGAMESVLYPALSHHPQTSQHLSELTQQHEEIRDRLHGLAAYPNKNSRTWALDFKELESALTNHFDREEHGVLMIARTTLAPQETDTLRRSFERAKIASLQSRRWHLPEALMPGRYGLSTGTVLGVLGGVVAIGAAIGWGMARQSPKHAGPLRPARRRPEPPFPLQSGVVDTSLERSRTSGQTFTGQTSARQTSTGSAMGREAAAPMPGTTSGTGGAGASSNTGFSSANPPRPPSGLATGLQPGGVAPGGGPGASVGSIGTGGGSTGGHDSGSLKPDGR</sequence>
<keyword evidence="2" id="KW-0472">Membrane</keyword>
<dbReference type="CDD" id="cd12108">
    <property type="entry name" value="Hr-like"/>
    <property type="match status" value="1"/>
</dbReference>
<dbReference type="Pfam" id="PF01814">
    <property type="entry name" value="Hemerythrin"/>
    <property type="match status" value="1"/>
</dbReference>
<evidence type="ECO:0000256" key="1">
    <source>
        <dbReference type="SAM" id="MobiDB-lite"/>
    </source>
</evidence>
<dbReference type="AlphaFoldDB" id="A0A512BR77"/>
<dbReference type="Proteomes" id="UP000321085">
    <property type="component" value="Unassembled WGS sequence"/>
</dbReference>
<feature type="region of interest" description="Disordered" evidence="1">
    <location>
        <begin position="189"/>
        <end position="325"/>
    </location>
</feature>
<protein>
    <recommendedName>
        <fullName evidence="3">Hemerythrin-like domain-containing protein</fullName>
    </recommendedName>
</protein>
<dbReference type="EMBL" id="BJYU01000024">
    <property type="protein sequence ID" value="GEO14513.1"/>
    <property type="molecule type" value="Genomic_DNA"/>
</dbReference>
<feature type="compositionally biased region" description="Low complexity" evidence="1">
    <location>
        <begin position="265"/>
        <end position="274"/>
    </location>
</feature>